<feature type="non-terminal residue" evidence="2">
    <location>
        <position position="1"/>
    </location>
</feature>
<proteinExistence type="predicted"/>
<name>A0A6J4M0Z6_9ACTN</name>
<organism evidence="2">
    <name type="scientific">uncultured Nocardioidaceae bacterium</name>
    <dbReference type="NCBI Taxonomy" id="253824"/>
    <lineage>
        <taxon>Bacteria</taxon>
        <taxon>Bacillati</taxon>
        <taxon>Actinomycetota</taxon>
        <taxon>Actinomycetes</taxon>
        <taxon>Propionibacteriales</taxon>
        <taxon>Nocardioidaceae</taxon>
        <taxon>environmental samples</taxon>
    </lineage>
</organism>
<gene>
    <name evidence="2" type="ORF">AVDCRST_MAG36-1655</name>
</gene>
<evidence type="ECO:0000313" key="2">
    <source>
        <dbReference type="EMBL" id="CAA9346201.1"/>
    </source>
</evidence>
<feature type="compositionally biased region" description="Basic residues" evidence="1">
    <location>
        <begin position="57"/>
        <end position="67"/>
    </location>
</feature>
<feature type="compositionally biased region" description="Low complexity" evidence="1">
    <location>
        <begin position="26"/>
        <end position="48"/>
    </location>
</feature>
<reference evidence="2" key="1">
    <citation type="submission" date="2020-02" db="EMBL/GenBank/DDBJ databases">
        <authorList>
            <person name="Meier V. D."/>
        </authorList>
    </citation>
    <scope>NUCLEOTIDE SEQUENCE</scope>
    <source>
        <strain evidence="2">AVDCRST_MAG36</strain>
    </source>
</reference>
<accession>A0A6J4M0Z6</accession>
<sequence>RGRRAGEVTGDDAVHRRPRDLRRAARPGLDGRPARPDAGARAPAPGAAADRDPRPGAAHRRVLLQEV</sequence>
<keyword evidence="2" id="KW-0689">Ribosomal protein</keyword>
<evidence type="ECO:0000256" key="1">
    <source>
        <dbReference type="SAM" id="MobiDB-lite"/>
    </source>
</evidence>
<dbReference type="GO" id="GO:0005840">
    <property type="term" value="C:ribosome"/>
    <property type="evidence" value="ECO:0007669"/>
    <property type="project" value="UniProtKB-KW"/>
</dbReference>
<dbReference type="AlphaFoldDB" id="A0A6J4M0Z6"/>
<dbReference type="EMBL" id="CADCUH010000108">
    <property type="protein sequence ID" value="CAA9346201.1"/>
    <property type="molecule type" value="Genomic_DNA"/>
</dbReference>
<protein>
    <submittedName>
        <fullName evidence="2">SSU ribosomal protein S4p (S9e) @ SSU ribosomal protein S4p (S9e), zinc-independent</fullName>
    </submittedName>
</protein>
<keyword evidence="2" id="KW-0687">Ribonucleoprotein</keyword>
<feature type="region of interest" description="Disordered" evidence="1">
    <location>
        <begin position="1"/>
        <end position="67"/>
    </location>
</feature>
<feature type="non-terminal residue" evidence="2">
    <location>
        <position position="67"/>
    </location>
</feature>